<protein>
    <submittedName>
        <fullName evidence="1">Uncharacterized protein</fullName>
    </submittedName>
</protein>
<gene>
    <name evidence="1" type="ORF">ACFPBZ_15675</name>
</gene>
<dbReference type="RefSeq" id="WP_378037009.1">
    <property type="nucleotide sequence ID" value="NZ_JBHSIV010000015.1"/>
</dbReference>
<sequence length="107" mass="11789">MVSPSPPMLANYPVDWKVVGGTARVTLTPYSLHPDEEWTTDNGDFCILTDSGSRTVRVDWTLTEQGNDEVYRGVLDVPVLGPQDAFALYRDLIARIGDDEGEDADDS</sequence>
<reference evidence="2" key="1">
    <citation type="journal article" date="2019" name="Int. J. Syst. Evol. Microbiol.">
        <title>The Global Catalogue of Microorganisms (GCM) 10K type strain sequencing project: providing services to taxonomists for standard genome sequencing and annotation.</title>
        <authorList>
            <consortium name="The Broad Institute Genomics Platform"/>
            <consortium name="The Broad Institute Genome Sequencing Center for Infectious Disease"/>
            <person name="Wu L."/>
            <person name="Ma J."/>
        </authorList>
    </citation>
    <scope>NUCLEOTIDE SEQUENCE [LARGE SCALE GENOMIC DNA]</scope>
    <source>
        <strain evidence="2">CGMCC 4.7093</strain>
    </source>
</reference>
<dbReference type="Proteomes" id="UP001595947">
    <property type="component" value="Unassembled WGS sequence"/>
</dbReference>
<proteinExistence type="predicted"/>
<organism evidence="1 2">
    <name type="scientific">Actinomycetospora atypica</name>
    <dbReference type="NCBI Taxonomy" id="1290095"/>
    <lineage>
        <taxon>Bacteria</taxon>
        <taxon>Bacillati</taxon>
        <taxon>Actinomycetota</taxon>
        <taxon>Actinomycetes</taxon>
        <taxon>Pseudonocardiales</taxon>
        <taxon>Pseudonocardiaceae</taxon>
        <taxon>Actinomycetospora</taxon>
    </lineage>
</organism>
<comment type="caution">
    <text evidence="1">The sequence shown here is derived from an EMBL/GenBank/DDBJ whole genome shotgun (WGS) entry which is preliminary data.</text>
</comment>
<accession>A0ABV9YNV7</accession>
<name>A0ABV9YNV7_9PSEU</name>
<dbReference type="EMBL" id="JBHSIV010000015">
    <property type="protein sequence ID" value="MFC5063662.1"/>
    <property type="molecule type" value="Genomic_DNA"/>
</dbReference>
<evidence type="ECO:0000313" key="1">
    <source>
        <dbReference type="EMBL" id="MFC5063662.1"/>
    </source>
</evidence>
<keyword evidence="2" id="KW-1185">Reference proteome</keyword>
<evidence type="ECO:0000313" key="2">
    <source>
        <dbReference type="Proteomes" id="UP001595947"/>
    </source>
</evidence>